<organism evidence="1 2">
    <name type="scientific">Erwinia tracheiphila</name>
    <dbReference type="NCBI Taxonomy" id="65700"/>
    <lineage>
        <taxon>Bacteria</taxon>
        <taxon>Pseudomonadati</taxon>
        <taxon>Pseudomonadota</taxon>
        <taxon>Gammaproteobacteria</taxon>
        <taxon>Enterobacterales</taxon>
        <taxon>Erwiniaceae</taxon>
        <taxon>Erwinia</taxon>
    </lineage>
</organism>
<dbReference type="STRING" id="65700.SY86_20415"/>
<proteinExistence type="predicted"/>
<name>A0A0M2KJP4_9GAMM</name>
<comment type="caution">
    <text evidence="1">The sequence shown here is derived from an EMBL/GenBank/DDBJ whole genome shotgun (WGS) entry which is preliminary data.</text>
</comment>
<evidence type="ECO:0000313" key="1">
    <source>
        <dbReference type="EMBL" id="KKF37241.1"/>
    </source>
</evidence>
<dbReference type="RefSeq" id="WP_020322738.1">
    <property type="nucleotide sequence ID" value="NZ_CP089932.1"/>
</dbReference>
<protein>
    <submittedName>
        <fullName evidence="1">Uncharacterized protein</fullName>
    </submittedName>
</protein>
<evidence type="ECO:0000313" key="2">
    <source>
        <dbReference type="Proteomes" id="UP000033924"/>
    </source>
</evidence>
<accession>A0A0M2KJP4</accession>
<dbReference type="Proteomes" id="UP000033924">
    <property type="component" value="Unassembled WGS sequence"/>
</dbReference>
<reference evidence="1 2" key="1">
    <citation type="submission" date="2015-01" db="EMBL/GenBank/DDBJ databases">
        <title>Erwinia tracheiphila.</title>
        <authorList>
            <person name="Shapiro L.R."/>
        </authorList>
    </citation>
    <scope>NUCLEOTIDE SEQUENCE [LARGE SCALE GENOMIC DNA]</scope>
    <source>
        <strain evidence="1 2">BuffGH</strain>
    </source>
</reference>
<dbReference type="AlphaFoldDB" id="A0A0M2KJP4"/>
<gene>
    <name evidence="1" type="ORF">SY86_20415</name>
</gene>
<dbReference type="PATRIC" id="fig|65700.7.peg.5082"/>
<keyword evidence="2" id="KW-1185">Reference proteome</keyword>
<sequence>MSVTLIIKFTHAEDGINVEPEINAKADYHCIHEMAHATATIDYARRAAREINALLNRRNTHWRH</sequence>
<dbReference type="EMBL" id="JXNU01000003">
    <property type="protein sequence ID" value="KKF37241.1"/>
    <property type="molecule type" value="Genomic_DNA"/>
</dbReference>